<dbReference type="InterPro" id="IPR050171">
    <property type="entry name" value="MFS_Transporters"/>
</dbReference>
<keyword evidence="10" id="KW-1185">Reference proteome</keyword>
<keyword evidence="3" id="KW-1003">Cell membrane</keyword>
<dbReference type="EMBL" id="SIHJ01000002">
    <property type="protein sequence ID" value="TWT33704.1"/>
    <property type="molecule type" value="Genomic_DNA"/>
</dbReference>
<feature type="transmembrane region" description="Helical" evidence="7">
    <location>
        <begin position="214"/>
        <end position="235"/>
    </location>
</feature>
<feature type="transmembrane region" description="Helical" evidence="7">
    <location>
        <begin position="347"/>
        <end position="364"/>
    </location>
</feature>
<evidence type="ECO:0000256" key="2">
    <source>
        <dbReference type="ARBA" id="ARBA00022448"/>
    </source>
</evidence>
<dbReference type="InterPro" id="IPR011701">
    <property type="entry name" value="MFS"/>
</dbReference>
<dbReference type="PROSITE" id="PS50850">
    <property type="entry name" value="MFS"/>
    <property type="match status" value="1"/>
</dbReference>
<feature type="transmembrane region" description="Helical" evidence="7">
    <location>
        <begin position="175"/>
        <end position="193"/>
    </location>
</feature>
<evidence type="ECO:0000259" key="8">
    <source>
        <dbReference type="PROSITE" id="PS50850"/>
    </source>
</evidence>
<keyword evidence="2" id="KW-0813">Transport</keyword>
<evidence type="ECO:0000256" key="1">
    <source>
        <dbReference type="ARBA" id="ARBA00004651"/>
    </source>
</evidence>
<evidence type="ECO:0000256" key="5">
    <source>
        <dbReference type="ARBA" id="ARBA00022989"/>
    </source>
</evidence>
<organism evidence="9 10">
    <name type="scientific">Posidoniimonas corsicana</name>
    <dbReference type="NCBI Taxonomy" id="1938618"/>
    <lineage>
        <taxon>Bacteria</taxon>
        <taxon>Pseudomonadati</taxon>
        <taxon>Planctomycetota</taxon>
        <taxon>Planctomycetia</taxon>
        <taxon>Pirellulales</taxon>
        <taxon>Lacipirellulaceae</taxon>
        <taxon>Posidoniimonas</taxon>
    </lineage>
</organism>
<dbReference type="Proteomes" id="UP000316714">
    <property type="component" value="Unassembled WGS sequence"/>
</dbReference>
<keyword evidence="6 7" id="KW-0472">Membrane</keyword>
<comment type="subcellular location">
    <subcellularLocation>
        <location evidence="1">Cell membrane</location>
        <topology evidence="1">Multi-pass membrane protein</topology>
    </subcellularLocation>
</comment>
<feature type="transmembrane region" description="Helical" evidence="7">
    <location>
        <begin position="310"/>
        <end position="335"/>
    </location>
</feature>
<feature type="transmembrane region" description="Helical" evidence="7">
    <location>
        <begin position="97"/>
        <end position="116"/>
    </location>
</feature>
<feature type="transmembrane region" description="Helical" evidence="7">
    <location>
        <begin position="259"/>
        <end position="278"/>
    </location>
</feature>
<comment type="caution">
    <text evidence="9">The sequence shown here is derived from an EMBL/GenBank/DDBJ whole genome shotgun (WGS) entry which is preliminary data.</text>
</comment>
<dbReference type="InterPro" id="IPR036259">
    <property type="entry name" value="MFS_trans_sf"/>
</dbReference>
<dbReference type="InterPro" id="IPR020846">
    <property type="entry name" value="MFS_dom"/>
</dbReference>
<feature type="transmembrane region" description="Helical" evidence="7">
    <location>
        <begin position="44"/>
        <end position="61"/>
    </location>
</feature>
<dbReference type="GO" id="GO:0022857">
    <property type="term" value="F:transmembrane transporter activity"/>
    <property type="evidence" value="ECO:0007669"/>
    <property type="project" value="InterPro"/>
</dbReference>
<evidence type="ECO:0000256" key="6">
    <source>
        <dbReference type="ARBA" id="ARBA00023136"/>
    </source>
</evidence>
<dbReference type="GO" id="GO:0005886">
    <property type="term" value="C:plasma membrane"/>
    <property type="evidence" value="ECO:0007669"/>
    <property type="project" value="UniProtKB-SubCell"/>
</dbReference>
<feature type="transmembrane region" description="Helical" evidence="7">
    <location>
        <begin position="285"/>
        <end position="304"/>
    </location>
</feature>
<feature type="transmembrane region" description="Helical" evidence="7">
    <location>
        <begin position="384"/>
        <end position="403"/>
    </location>
</feature>
<reference evidence="9 10" key="1">
    <citation type="submission" date="2019-02" db="EMBL/GenBank/DDBJ databases">
        <title>Deep-cultivation of Planctomycetes and their phenomic and genomic characterization uncovers novel biology.</title>
        <authorList>
            <person name="Wiegand S."/>
            <person name="Jogler M."/>
            <person name="Boedeker C."/>
            <person name="Pinto D."/>
            <person name="Vollmers J."/>
            <person name="Rivas-Marin E."/>
            <person name="Kohn T."/>
            <person name="Peeters S.H."/>
            <person name="Heuer A."/>
            <person name="Rast P."/>
            <person name="Oberbeckmann S."/>
            <person name="Bunk B."/>
            <person name="Jeske O."/>
            <person name="Meyerdierks A."/>
            <person name="Storesund J.E."/>
            <person name="Kallscheuer N."/>
            <person name="Luecker S."/>
            <person name="Lage O.M."/>
            <person name="Pohl T."/>
            <person name="Merkel B.J."/>
            <person name="Hornburger P."/>
            <person name="Mueller R.-W."/>
            <person name="Bruemmer F."/>
            <person name="Labrenz M."/>
            <person name="Spormann A.M."/>
            <person name="Op Den Camp H."/>
            <person name="Overmann J."/>
            <person name="Amann R."/>
            <person name="Jetten M.S.M."/>
            <person name="Mascher T."/>
            <person name="Medema M.H."/>
            <person name="Devos D.P."/>
            <person name="Kaster A.-K."/>
            <person name="Ovreas L."/>
            <person name="Rohde M."/>
            <person name="Galperin M.Y."/>
            <person name="Jogler C."/>
        </authorList>
    </citation>
    <scope>NUCLEOTIDE SEQUENCE [LARGE SCALE GENOMIC DNA]</scope>
    <source>
        <strain evidence="9 10">KOR34</strain>
    </source>
</reference>
<protein>
    <submittedName>
        <fullName evidence="9">Inner membrane protein YihN</fullName>
    </submittedName>
</protein>
<accession>A0A5C5V593</accession>
<keyword evidence="5 7" id="KW-1133">Transmembrane helix</keyword>
<proteinExistence type="predicted"/>
<gene>
    <name evidence="9" type="primary">yihN</name>
    <name evidence="9" type="ORF">KOR34_35370</name>
</gene>
<dbReference type="PANTHER" id="PTHR23517">
    <property type="entry name" value="RESISTANCE PROTEIN MDTM, PUTATIVE-RELATED-RELATED"/>
    <property type="match status" value="1"/>
</dbReference>
<evidence type="ECO:0000313" key="10">
    <source>
        <dbReference type="Proteomes" id="UP000316714"/>
    </source>
</evidence>
<keyword evidence="4 7" id="KW-0812">Transmembrane</keyword>
<sequence>MTMLSLIIAGEAIFGLPFHIIRYFRPSFVEVFALSQSELGDLGSLYGIVAAVSYLFGGVLADRFPVRLLLAASLLITGAGGLVLLTGPSLTTLKWLYAFWGFSTILPFWAALIKATRQWGGDDEQGMAFGILDGGRGLFAFLLSVIAVALYTAAMPAVPETATLAEKTAAIRSTVHVYIAACVAAAACVWLFVPEPTRDARGDDRGSVLANVRSVVRMPAVWLQALIIVAAYSAFKGIDYYSQFAVDVWGWSDVDAANLVKYAAFSRAFAAVGAGLLADRFSSSRVLIACFALAGVSYVALVFAPPSATGAWMLFTAVLTGCLGFFALRGVYFALLEESHIPDRMTGAAVGVVSFLGFTPEIFMPKLGGWLLDQWPGQPTGFHYLYWFLGGACLAGILSTLALRQLIKRQQAL</sequence>
<evidence type="ECO:0000313" key="9">
    <source>
        <dbReference type="EMBL" id="TWT33704.1"/>
    </source>
</evidence>
<evidence type="ECO:0000256" key="7">
    <source>
        <dbReference type="SAM" id="Phobius"/>
    </source>
</evidence>
<feature type="domain" description="Major facilitator superfamily (MFS) profile" evidence="8">
    <location>
        <begin position="3"/>
        <end position="408"/>
    </location>
</feature>
<feature type="transmembrane region" description="Helical" evidence="7">
    <location>
        <begin position="7"/>
        <end position="24"/>
    </location>
</feature>
<name>A0A5C5V593_9BACT</name>
<dbReference type="CDD" id="cd06174">
    <property type="entry name" value="MFS"/>
    <property type="match status" value="1"/>
</dbReference>
<dbReference type="Pfam" id="PF07690">
    <property type="entry name" value="MFS_1"/>
    <property type="match status" value="1"/>
</dbReference>
<evidence type="ECO:0000256" key="3">
    <source>
        <dbReference type="ARBA" id="ARBA00022475"/>
    </source>
</evidence>
<feature type="transmembrane region" description="Helical" evidence="7">
    <location>
        <begin position="137"/>
        <end position="155"/>
    </location>
</feature>
<evidence type="ECO:0000256" key="4">
    <source>
        <dbReference type="ARBA" id="ARBA00022692"/>
    </source>
</evidence>
<feature type="transmembrane region" description="Helical" evidence="7">
    <location>
        <begin position="68"/>
        <end position="85"/>
    </location>
</feature>
<dbReference type="Gene3D" id="1.20.1250.20">
    <property type="entry name" value="MFS general substrate transporter like domains"/>
    <property type="match status" value="1"/>
</dbReference>
<dbReference type="AlphaFoldDB" id="A0A5C5V593"/>
<dbReference type="SUPFAM" id="SSF103473">
    <property type="entry name" value="MFS general substrate transporter"/>
    <property type="match status" value="1"/>
</dbReference>